<evidence type="ECO:0000256" key="2">
    <source>
        <dbReference type="ARBA" id="ARBA00022676"/>
    </source>
</evidence>
<dbReference type="AlphaFoldDB" id="A0A7C3J6I1"/>
<keyword evidence="4" id="KW-0472">Membrane</keyword>
<evidence type="ECO:0000259" key="5">
    <source>
        <dbReference type="Pfam" id="PF00535"/>
    </source>
</evidence>
<comment type="caution">
    <text evidence="6">The sequence shown here is derived from an EMBL/GenBank/DDBJ whole genome shotgun (WGS) entry which is preliminary data.</text>
</comment>
<dbReference type="Gene3D" id="3.90.550.10">
    <property type="entry name" value="Spore Coat Polysaccharide Biosynthesis Protein SpsA, Chain A"/>
    <property type="match status" value="1"/>
</dbReference>
<dbReference type="InterPro" id="IPR001173">
    <property type="entry name" value="Glyco_trans_2-like"/>
</dbReference>
<dbReference type="Pfam" id="PF00535">
    <property type="entry name" value="Glycos_transf_2"/>
    <property type="match status" value="1"/>
</dbReference>
<gene>
    <name evidence="6" type="ORF">ENS15_05090</name>
</gene>
<keyword evidence="4" id="KW-0812">Transmembrane</keyword>
<comment type="similarity">
    <text evidence="1">Belongs to the glycosyltransferase 2 family.</text>
</comment>
<evidence type="ECO:0000256" key="4">
    <source>
        <dbReference type="SAM" id="Phobius"/>
    </source>
</evidence>
<keyword evidence="2" id="KW-0328">Glycosyltransferase</keyword>
<dbReference type="PANTHER" id="PTHR43179:SF12">
    <property type="entry name" value="GALACTOFURANOSYLTRANSFERASE GLFT2"/>
    <property type="match status" value="1"/>
</dbReference>
<organism evidence="6">
    <name type="scientific">candidate division WOR-3 bacterium</name>
    <dbReference type="NCBI Taxonomy" id="2052148"/>
    <lineage>
        <taxon>Bacteria</taxon>
        <taxon>Bacteria division WOR-3</taxon>
    </lineage>
</organism>
<dbReference type="SUPFAM" id="SSF53448">
    <property type="entry name" value="Nucleotide-diphospho-sugar transferases"/>
    <property type="match status" value="1"/>
</dbReference>
<accession>A0A7C3J6I1</accession>
<feature type="transmembrane region" description="Helical" evidence="4">
    <location>
        <begin position="235"/>
        <end position="254"/>
    </location>
</feature>
<protein>
    <submittedName>
        <fullName evidence="6">Glycosyltransferase family 2 protein</fullName>
    </submittedName>
</protein>
<evidence type="ECO:0000256" key="1">
    <source>
        <dbReference type="ARBA" id="ARBA00006739"/>
    </source>
</evidence>
<proteinExistence type="inferred from homology"/>
<keyword evidence="3 6" id="KW-0808">Transferase</keyword>
<dbReference type="InterPro" id="IPR029044">
    <property type="entry name" value="Nucleotide-diphossugar_trans"/>
</dbReference>
<dbReference type="EMBL" id="DSTT01000005">
    <property type="protein sequence ID" value="HFK24008.1"/>
    <property type="molecule type" value="Genomic_DNA"/>
</dbReference>
<dbReference type="PANTHER" id="PTHR43179">
    <property type="entry name" value="RHAMNOSYLTRANSFERASE WBBL"/>
    <property type="match status" value="1"/>
</dbReference>
<sequence>MKKNLYIVQILNYNGSSFLKDVFFESIGSIFKQTYKNYIVHLIDNCSTDTSVEDVHKNFPAVKVTRVNKNLGYVSHNFGLKYFLYAQADILLVMNNDIILEKDFLEKLDPVFNRKDVGAAMPLIKFNRKKDIINSTGLILNLTGFAKNRDYGLTDNVEIKSDSNIFLSGGCFGIKRELLKKVSLFDFSYSSFYEDADLSARILTETDYKISFVKDAVCYHEYSGSFKNFSKKKDFLILKNQYLFLLKFLSFPYLLKAKIHFLKTRFLKRNLLHIKIFVSLFLLLPKILFFRFKRKFIIKAKRIEHFLEKSYKPFQTEEIFDERVNVVSTFEQIPSLKSSITFGIDDFYIGRGFSFLDKNFPVGRYIFFEGEIFLESKEDCEYVLIYYPENQQVYIYYNGFEMVSKRSPFYFKVTKRKINIKIKTEEKVKITYIGRKDG</sequence>
<evidence type="ECO:0000313" key="6">
    <source>
        <dbReference type="EMBL" id="HFK24008.1"/>
    </source>
</evidence>
<dbReference type="GO" id="GO:0016757">
    <property type="term" value="F:glycosyltransferase activity"/>
    <property type="evidence" value="ECO:0007669"/>
    <property type="project" value="UniProtKB-KW"/>
</dbReference>
<feature type="domain" description="Glycosyltransferase 2-like" evidence="5">
    <location>
        <begin position="24"/>
        <end position="182"/>
    </location>
</feature>
<feature type="transmembrane region" description="Helical" evidence="4">
    <location>
        <begin position="274"/>
        <end position="292"/>
    </location>
</feature>
<reference evidence="6" key="1">
    <citation type="journal article" date="2020" name="mSystems">
        <title>Genome- and Community-Level Interaction Insights into Carbon Utilization and Element Cycling Functions of Hydrothermarchaeota in Hydrothermal Sediment.</title>
        <authorList>
            <person name="Zhou Z."/>
            <person name="Liu Y."/>
            <person name="Xu W."/>
            <person name="Pan J."/>
            <person name="Luo Z.H."/>
            <person name="Li M."/>
        </authorList>
    </citation>
    <scope>NUCLEOTIDE SEQUENCE [LARGE SCALE GENOMIC DNA]</scope>
    <source>
        <strain evidence="6">SpSt-464</strain>
    </source>
</reference>
<keyword evidence="4" id="KW-1133">Transmembrane helix</keyword>
<name>A0A7C3J6I1_UNCW3</name>
<evidence type="ECO:0000256" key="3">
    <source>
        <dbReference type="ARBA" id="ARBA00022679"/>
    </source>
</evidence>